<proteinExistence type="predicted"/>
<keyword evidence="1" id="KW-0732">Signal</keyword>
<dbReference type="RefSeq" id="WP_131478715.1">
    <property type="nucleotide sequence ID" value="NZ_SJDL01000003.1"/>
</dbReference>
<organism evidence="2 3">
    <name type="scientific">Marinobacter halodurans</name>
    <dbReference type="NCBI Taxonomy" id="2528979"/>
    <lineage>
        <taxon>Bacteria</taxon>
        <taxon>Pseudomonadati</taxon>
        <taxon>Pseudomonadota</taxon>
        <taxon>Gammaproteobacteria</taxon>
        <taxon>Pseudomonadales</taxon>
        <taxon>Marinobacteraceae</taxon>
        <taxon>Marinobacter</taxon>
    </lineage>
</organism>
<dbReference type="Proteomes" id="UP000313645">
    <property type="component" value="Unassembled WGS sequence"/>
</dbReference>
<feature type="signal peptide" evidence="1">
    <location>
        <begin position="1"/>
        <end position="22"/>
    </location>
</feature>
<comment type="caution">
    <text evidence="2">The sequence shown here is derived from an EMBL/GenBank/DDBJ whole genome shotgun (WGS) entry which is preliminary data.</text>
</comment>
<accession>A0ABY1ZPF9</accession>
<dbReference type="PROSITE" id="PS51257">
    <property type="entry name" value="PROKAR_LIPOPROTEIN"/>
    <property type="match status" value="1"/>
</dbReference>
<gene>
    <name evidence="2" type="ORF">EZI54_02510</name>
</gene>
<sequence>MKSTMLIVAISLFIFGCANTMAGGQDSGPTMTRDTSAGEVLTTPSGMTLYTYDKDQHNTSNCTGSCAQNWPPFTAQAGDQASDDFGTIKRKDGSMQWTYEGKPLYTFVGDKAAGDVKGNGIGGVWHVVPAEDDYQEGSYGGSY</sequence>
<feature type="chain" id="PRO_5046249367" description="Lipoprotein with Yx(FWY)xxD motif" evidence="1">
    <location>
        <begin position="23"/>
        <end position="143"/>
    </location>
</feature>
<evidence type="ECO:0000256" key="1">
    <source>
        <dbReference type="SAM" id="SignalP"/>
    </source>
</evidence>
<dbReference type="PANTHER" id="PTHR39335">
    <property type="entry name" value="BLL4220 PROTEIN"/>
    <property type="match status" value="1"/>
</dbReference>
<evidence type="ECO:0000313" key="2">
    <source>
        <dbReference type="EMBL" id="TBW58761.1"/>
    </source>
</evidence>
<name>A0ABY1ZPF9_9GAMM</name>
<reference evidence="2 3" key="1">
    <citation type="submission" date="2019-02" db="EMBL/GenBank/DDBJ databases">
        <title>Marinobacter halodurans sp. nov., a marine bacterium isolated from sea tidal flat.</title>
        <authorList>
            <person name="Yoo Y."/>
            <person name="Lee D.W."/>
            <person name="Kim B.S."/>
            <person name="Kim J.-J."/>
        </authorList>
    </citation>
    <scope>NUCLEOTIDE SEQUENCE [LARGE SCALE GENOMIC DNA]</scope>
    <source>
        <strain evidence="2 3">YJ-S3-2</strain>
    </source>
</reference>
<dbReference type="EMBL" id="SJDL01000003">
    <property type="protein sequence ID" value="TBW58761.1"/>
    <property type="molecule type" value="Genomic_DNA"/>
</dbReference>
<evidence type="ECO:0008006" key="4">
    <source>
        <dbReference type="Google" id="ProtNLM"/>
    </source>
</evidence>
<dbReference type="InterPro" id="IPR005297">
    <property type="entry name" value="Lipoprotein_repeat"/>
</dbReference>
<keyword evidence="3" id="KW-1185">Reference proteome</keyword>
<protein>
    <recommendedName>
        <fullName evidence="4">Lipoprotein with Yx(FWY)xxD motif</fullName>
    </recommendedName>
</protein>
<dbReference type="PANTHER" id="PTHR39335:SF1">
    <property type="entry name" value="BLL4220 PROTEIN"/>
    <property type="match status" value="1"/>
</dbReference>
<dbReference type="Pfam" id="PF03640">
    <property type="entry name" value="Lipoprotein_15"/>
    <property type="match status" value="2"/>
</dbReference>
<evidence type="ECO:0000313" key="3">
    <source>
        <dbReference type="Proteomes" id="UP000313645"/>
    </source>
</evidence>